<proteinExistence type="predicted"/>
<protein>
    <submittedName>
        <fullName evidence="1">Uncharacterized protein</fullName>
    </submittedName>
</protein>
<evidence type="ECO:0000313" key="2">
    <source>
        <dbReference type="Proteomes" id="UP000187465"/>
    </source>
</evidence>
<dbReference type="Proteomes" id="UP000187465">
    <property type="component" value="Unassembled WGS sequence"/>
</dbReference>
<evidence type="ECO:0000313" key="1">
    <source>
        <dbReference type="EMBL" id="OMD33530.1"/>
    </source>
</evidence>
<dbReference type="EMBL" id="MKQP01000011">
    <property type="protein sequence ID" value="OMD33530.1"/>
    <property type="molecule type" value="Genomic_DNA"/>
</dbReference>
<sequence>MSLEPYKRLAWKTNELSSKSLSKRLLSRFVRSKLEVAKLTKRYKSNQKLGKRGRSGGGEFWNCKSESDCLCLRISPAIRVRIQEIWRQQRLEVQQFPAVATDP</sequence>
<reference evidence="1 2" key="1">
    <citation type="submission" date="2016-10" db="EMBL/GenBank/DDBJ databases">
        <title>Paenibacillus species isolates.</title>
        <authorList>
            <person name="Beno S.M."/>
        </authorList>
    </citation>
    <scope>NUCLEOTIDE SEQUENCE [LARGE SCALE GENOMIC DNA]</scope>
    <source>
        <strain evidence="1 2">FSL H7-0604</strain>
    </source>
</reference>
<accession>A0A1R0XEM7</accession>
<dbReference type="AlphaFoldDB" id="A0A1R0XEM7"/>
<name>A0A1R0XEM7_9BACL</name>
<gene>
    <name evidence="1" type="ORF">BJP51_12135</name>
</gene>
<comment type="caution">
    <text evidence="1">The sequence shown here is derived from an EMBL/GenBank/DDBJ whole genome shotgun (WGS) entry which is preliminary data.</text>
</comment>
<organism evidence="1 2">
    <name type="scientific">Paenibacillus odorifer</name>
    <dbReference type="NCBI Taxonomy" id="189426"/>
    <lineage>
        <taxon>Bacteria</taxon>
        <taxon>Bacillati</taxon>
        <taxon>Bacillota</taxon>
        <taxon>Bacilli</taxon>
        <taxon>Bacillales</taxon>
        <taxon>Paenibacillaceae</taxon>
        <taxon>Paenibacillus</taxon>
    </lineage>
</organism>